<gene>
    <name evidence="3" type="ORF">FTUN_0546</name>
</gene>
<dbReference type="Proteomes" id="UP000503447">
    <property type="component" value="Chromosome"/>
</dbReference>
<sequence>MRCLIALVGLAFACALPTGRADDRPWLQRIAERTPLPRRPVEHSAARAGYPQSVSQMAIPGVTRYDNGGYIGGGSIRNNSLVARGPGSATGPVYDGTFGTDYSGVRLHLGRVFLAPSADPSHGRPIYLAYRAEGHRLPDPFAIRPLRKAVLEAREDREERLHGKEGGGHGSEGGHGAEAGAGKEGGHE</sequence>
<keyword evidence="4" id="KW-1185">Reference proteome</keyword>
<evidence type="ECO:0000313" key="4">
    <source>
        <dbReference type="Proteomes" id="UP000503447"/>
    </source>
</evidence>
<dbReference type="EMBL" id="CP053452">
    <property type="protein sequence ID" value="QJW93046.1"/>
    <property type="molecule type" value="Genomic_DNA"/>
</dbReference>
<reference evidence="4" key="1">
    <citation type="submission" date="2020-05" db="EMBL/GenBank/DDBJ databases">
        <title>Frigoriglobus tundricola gen. nov., sp. nov., a psychrotolerant cellulolytic planctomycete of the family Gemmataceae with two divergent copies of 16S rRNA gene.</title>
        <authorList>
            <person name="Kulichevskaya I.S."/>
            <person name="Ivanova A.A."/>
            <person name="Naumoff D.G."/>
            <person name="Beletsky A.V."/>
            <person name="Rijpstra W.I.C."/>
            <person name="Sinninghe Damste J.S."/>
            <person name="Mardanov A.V."/>
            <person name="Ravin N.V."/>
            <person name="Dedysh S.N."/>
        </authorList>
    </citation>
    <scope>NUCLEOTIDE SEQUENCE [LARGE SCALE GENOMIC DNA]</scope>
    <source>
        <strain evidence="4">PL17</strain>
    </source>
</reference>
<evidence type="ECO:0000256" key="2">
    <source>
        <dbReference type="SAM" id="SignalP"/>
    </source>
</evidence>
<dbReference type="KEGG" id="ftj:FTUN_0546"/>
<feature type="chain" id="PRO_5026962026" evidence="2">
    <location>
        <begin position="22"/>
        <end position="188"/>
    </location>
</feature>
<feature type="region of interest" description="Disordered" evidence="1">
    <location>
        <begin position="154"/>
        <end position="188"/>
    </location>
</feature>
<evidence type="ECO:0000256" key="1">
    <source>
        <dbReference type="SAM" id="MobiDB-lite"/>
    </source>
</evidence>
<proteinExistence type="predicted"/>
<name>A0A6M5YIF3_9BACT</name>
<feature type="compositionally biased region" description="Gly residues" evidence="1">
    <location>
        <begin position="168"/>
        <end position="188"/>
    </location>
</feature>
<dbReference type="AlphaFoldDB" id="A0A6M5YIF3"/>
<accession>A0A6M5YIF3</accession>
<organism evidence="3 4">
    <name type="scientific">Frigoriglobus tundricola</name>
    <dbReference type="NCBI Taxonomy" id="2774151"/>
    <lineage>
        <taxon>Bacteria</taxon>
        <taxon>Pseudomonadati</taxon>
        <taxon>Planctomycetota</taxon>
        <taxon>Planctomycetia</taxon>
        <taxon>Gemmatales</taxon>
        <taxon>Gemmataceae</taxon>
        <taxon>Frigoriglobus</taxon>
    </lineage>
</organism>
<keyword evidence="2" id="KW-0732">Signal</keyword>
<feature type="signal peptide" evidence="2">
    <location>
        <begin position="1"/>
        <end position="21"/>
    </location>
</feature>
<protein>
    <submittedName>
        <fullName evidence="3">Uncharacterized protein</fullName>
    </submittedName>
</protein>
<evidence type="ECO:0000313" key="3">
    <source>
        <dbReference type="EMBL" id="QJW93046.1"/>
    </source>
</evidence>
<dbReference type="RefSeq" id="WP_171469322.1">
    <property type="nucleotide sequence ID" value="NZ_CP053452.2"/>
</dbReference>
<feature type="compositionally biased region" description="Basic and acidic residues" evidence="1">
    <location>
        <begin position="154"/>
        <end position="167"/>
    </location>
</feature>